<keyword evidence="8" id="KW-1185">Reference proteome</keyword>
<organism evidence="8 9">
    <name type="scientific">Parastrongyloides trichosuri</name>
    <name type="common">Possum-specific nematode worm</name>
    <dbReference type="NCBI Taxonomy" id="131310"/>
    <lineage>
        <taxon>Eukaryota</taxon>
        <taxon>Metazoa</taxon>
        <taxon>Ecdysozoa</taxon>
        <taxon>Nematoda</taxon>
        <taxon>Chromadorea</taxon>
        <taxon>Rhabditida</taxon>
        <taxon>Tylenchina</taxon>
        <taxon>Panagrolaimomorpha</taxon>
        <taxon>Strongyloidoidea</taxon>
        <taxon>Strongyloididae</taxon>
        <taxon>Parastrongyloides</taxon>
    </lineage>
</organism>
<keyword evidence="3" id="KW-0238">DNA-binding</keyword>
<dbReference type="GO" id="GO:0003677">
    <property type="term" value="F:DNA binding"/>
    <property type="evidence" value="ECO:0007669"/>
    <property type="project" value="UniProtKB-KW"/>
</dbReference>
<evidence type="ECO:0000313" key="8">
    <source>
        <dbReference type="Proteomes" id="UP000038045"/>
    </source>
</evidence>
<feature type="domain" description="CUT" evidence="7">
    <location>
        <begin position="287"/>
        <end position="375"/>
    </location>
</feature>
<dbReference type="AlphaFoldDB" id="A0A0N4Z8H3"/>
<dbReference type="SUPFAM" id="SSF47413">
    <property type="entry name" value="lambda repressor-like DNA-binding domains"/>
    <property type="match status" value="1"/>
</dbReference>
<dbReference type="Proteomes" id="UP000038045">
    <property type="component" value="Unplaced"/>
</dbReference>
<evidence type="ECO:0000313" key="9">
    <source>
        <dbReference type="WBParaSite" id="PTRK_0000357000.1"/>
    </source>
</evidence>
<accession>A0A0N4Z8H3</accession>
<keyword evidence="5" id="KW-0804">Transcription</keyword>
<evidence type="ECO:0000256" key="5">
    <source>
        <dbReference type="ARBA" id="ARBA00023163"/>
    </source>
</evidence>
<dbReference type="Pfam" id="PF02376">
    <property type="entry name" value="CUT"/>
    <property type="match status" value="1"/>
</dbReference>
<dbReference type="WBParaSite" id="PTRK_0000357000.1">
    <property type="protein sequence ID" value="PTRK_0000357000.1"/>
    <property type="gene ID" value="PTRK_0000357000"/>
</dbReference>
<evidence type="ECO:0000256" key="6">
    <source>
        <dbReference type="ARBA" id="ARBA00023242"/>
    </source>
</evidence>
<keyword evidence="4" id="KW-0371">Homeobox</keyword>
<name>A0A0N4Z8H3_PARTI</name>
<evidence type="ECO:0000256" key="2">
    <source>
        <dbReference type="ARBA" id="ARBA00023015"/>
    </source>
</evidence>
<dbReference type="Gene3D" id="1.10.260.40">
    <property type="entry name" value="lambda repressor-like DNA-binding domains"/>
    <property type="match status" value="2"/>
</dbReference>
<proteinExistence type="predicted"/>
<dbReference type="InterPro" id="IPR003350">
    <property type="entry name" value="CUT_dom"/>
</dbReference>
<evidence type="ECO:0000256" key="3">
    <source>
        <dbReference type="ARBA" id="ARBA00023125"/>
    </source>
</evidence>
<evidence type="ECO:0000259" key="7">
    <source>
        <dbReference type="PROSITE" id="PS51042"/>
    </source>
</evidence>
<evidence type="ECO:0000256" key="1">
    <source>
        <dbReference type="ARBA" id="ARBA00004123"/>
    </source>
</evidence>
<dbReference type="InterPro" id="IPR010982">
    <property type="entry name" value="Lambda_DNA-bd_dom_sf"/>
</dbReference>
<evidence type="ECO:0000256" key="4">
    <source>
        <dbReference type="ARBA" id="ARBA00023155"/>
    </source>
</evidence>
<reference evidence="9" key="1">
    <citation type="submission" date="2017-02" db="UniProtKB">
        <authorList>
            <consortium name="WormBaseParasite"/>
        </authorList>
    </citation>
    <scope>IDENTIFICATION</scope>
</reference>
<sequence length="706" mass="82279">MMENINIDFDPETIHKINSIILKNESKTCEINNSSRISDMTIDFENSEMNRSLNTNSIYNIPENILPDDNIRRRRAQSVHIVNNLGERIDGFTRKSINVSELKVSGLDEPFKMLPSKKVIIGTMDKLLSNDIEKIRNLRLNSIKVINFVTKIAKFCSFNYDIISSYVALTSVTSYYNMKKHPQEWDGLNKKKKEVIRRLYAFVINKDAIIYLNSIFNKTSLIFAGSYIYLPNPKYFWDGEIDQEEKNFNEKNKMNVATRSKAVYEEKKLYYFKNNNFDVKKLQKMTAEMLGFVGELNIEETCMEMKNFLKQVGINSKYIGRNILGLEICNSINYFLSSPAKWEGLTDDKKIIYIRMRALLNLYKEIEEMDVEEIESQSYIDQDDYVDDVDYSFLDIKESMAIVSKENETANVIKVIENNGKNSNEDTDRNIVPKPRLIRNICDESLINVTKRRLLEDERINNKVKRTKTLNESGKDNFNIINNRKVPVENRNSIESMDLTDIESCSNLSIEEASINKINKETNVSINNETIMNNRGREKTIKIEDDITEINIIKKGEVYKSSLNNYSFNKPLSRSNIDENIRNKGILWDFYRTTVFSEYFMHLNSKEAEVLVLSWTYNSRPPQSYKVFLSEMIDVSIDTIETFNYKVDILYSKESQNFINIDEFKNGVRSLVVENTSRKTFISITNEIFKKLLEGVISQFVPKVQL</sequence>
<keyword evidence="6" id="KW-0539">Nucleus</keyword>
<dbReference type="PROSITE" id="PS51042">
    <property type="entry name" value="CUT"/>
    <property type="match status" value="1"/>
</dbReference>
<protein>
    <submittedName>
        <fullName evidence="9">CUT domain-containing protein</fullName>
    </submittedName>
</protein>
<dbReference type="GO" id="GO:0005634">
    <property type="term" value="C:nucleus"/>
    <property type="evidence" value="ECO:0007669"/>
    <property type="project" value="UniProtKB-SubCell"/>
</dbReference>
<keyword evidence="2" id="KW-0805">Transcription regulation</keyword>
<dbReference type="STRING" id="131310.A0A0N4Z8H3"/>
<comment type="subcellular location">
    <subcellularLocation>
        <location evidence="1">Nucleus</location>
    </subcellularLocation>
</comment>